<feature type="domain" description="DUF4774" evidence="2">
    <location>
        <begin position="272"/>
        <end position="322"/>
    </location>
</feature>
<name>A0A9P0T4C7_PIEBR</name>
<feature type="compositionally biased region" description="Low complexity" evidence="1">
    <location>
        <begin position="214"/>
        <end position="229"/>
    </location>
</feature>
<dbReference type="Proteomes" id="UP001152562">
    <property type="component" value="Unassembled WGS sequence"/>
</dbReference>
<accession>A0A9P0T4C7</accession>
<proteinExistence type="predicted"/>
<feature type="domain" description="DUF4774" evidence="2">
    <location>
        <begin position="23"/>
        <end position="77"/>
    </location>
</feature>
<dbReference type="EMBL" id="CALOZG010000003">
    <property type="protein sequence ID" value="CAH4008898.1"/>
    <property type="molecule type" value="Genomic_DNA"/>
</dbReference>
<sequence>MDSYYYDGIDISKKPNAGIKFILRVTPQALAVSGAKGSAIANPISYVFIKGGEKSSIIHDPAATAVAGPGGIAHALSELYVYENNSDYDSTQYLPFYGGAKGQYLEIRKDTRGSILSERIVPEESISNENIFKATEGNLQAKMFQANLAQLKSLSSSVLRLYNLGRRLGYLGEREKERFETQLASLEETASNTVKIIDEIGDDVNLLFKKNKPESTTTSTTPAAEHSSSVPALKKYQDNYDDDVGEEGISVGAQADDSSENDGELERGTISEAKPIGLAVVGENGVAASRPMATAVAASGVAIARPIATAIAGLDPTLLGIDFQLNHHQKSFKINKKS</sequence>
<comment type="caution">
    <text evidence="3">The sequence shown here is derived from an EMBL/GenBank/DDBJ whole genome shotgun (WGS) entry which is preliminary data.</text>
</comment>
<evidence type="ECO:0000313" key="4">
    <source>
        <dbReference type="Proteomes" id="UP001152562"/>
    </source>
</evidence>
<feature type="region of interest" description="Disordered" evidence="1">
    <location>
        <begin position="213"/>
        <end position="232"/>
    </location>
</feature>
<protein>
    <recommendedName>
        <fullName evidence="2">DUF4774 domain-containing protein</fullName>
    </recommendedName>
</protein>
<organism evidence="3 4">
    <name type="scientific">Pieris brassicae</name>
    <name type="common">White butterfly</name>
    <name type="synonym">Large white butterfly</name>
    <dbReference type="NCBI Taxonomy" id="7116"/>
    <lineage>
        <taxon>Eukaryota</taxon>
        <taxon>Metazoa</taxon>
        <taxon>Ecdysozoa</taxon>
        <taxon>Arthropoda</taxon>
        <taxon>Hexapoda</taxon>
        <taxon>Insecta</taxon>
        <taxon>Pterygota</taxon>
        <taxon>Neoptera</taxon>
        <taxon>Endopterygota</taxon>
        <taxon>Lepidoptera</taxon>
        <taxon>Glossata</taxon>
        <taxon>Ditrysia</taxon>
        <taxon>Papilionoidea</taxon>
        <taxon>Pieridae</taxon>
        <taxon>Pierinae</taxon>
        <taxon>Pieris</taxon>
    </lineage>
</organism>
<feature type="region of interest" description="Disordered" evidence="1">
    <location>
        <begin position="244"/>
        <end position="270"/>
    </location>
</feature>
<evidence type="ECO:0000259" key="2">
    <source>
        <dbReference type="Pfam" id="PF15999"/>
    </source>
</evidence>
<evidence type="ECO:0000313" key="3">
    <source>
        <dbReference type="EMBL" id="CAH4008898.1"/>
    </source>
</evidence>
<dbReference type="InterPro" id="IPR031942">
    <property type="entry name" value="DUF4774"/>
</dbReference>
<reference evidence="3" key="1">
    <citation type="submission" date="2022-05" db="EMBL/GenBank/DDBJ databases">
        <authorList>
            <person name="Okamura Y."/>
        </authorList>
    </citation>
    <scope>NUCLEOTIDE SEQUENCE</scope>
</reference>
<gene>
    <name evidence="3" type="ORF">PIBRA_LOCUS3114</name>
</gene>
<evidence type="ECO:0000256" key="1">
    <source>
        <dbReference type="SAM" id="MobiDB-lite"/>
    </source>
</evidence>
<dbReference type="AlphaFoldDB" id="A0A9P0T4C7"/>
<dbReference type="Pfam" id="PF15999">
    <property type="entry name" value="DUF4774"/>
    <property type="match status" value="2"/>
</dbReference>
<keyword evidence="4" id="KW-1185">Reference proteome</keyword>